<dbReference type="Proteomes" id="UP000499080">
    <property type="component" value="Unassembled WGS sequence"/>
</dbReference>
<name>A0A4Y2EC38_ARAVE</name>
<organism evidence="1 2">
    <name type="scientific">Araneus ventricosus</name>
    <name type="common">Orbweaver spider</name>
    <name type="synonym">Epeira ventricosa</name>
    <dbReference type="NCBI Taxonomy" id="182803"/>
    <lineage>
        <taxon>Eukaryota</taxon>
        <taxon>Metazoa</taxon>
        <taxon>Ecdysozoa</taxon>
        <taxon>Arthropoda</taxon>
        <taxon>Chelicerata</taxon>
        <taxon>Arachnida</taxon>
        <taxon>Araneae</taxon>
        <taxon>Araneomorphae</taxon>
        <taxon>Entelegynae</taxon>
        <taxon>Araneoidea</taxon>
        <taxon>Araneidae</taxon>
        <taxon>Araneus</taxon>
    </lineage>
</organism>
<accession>A0A4Y2EC38</accession>
<dbReference type="AlphaFoldDB" id="A0A4Y2EC38"/>
<sequence>MPFGTVNPIDFPYGQFLFNYVALDTSHAGQDDLTEARTGVRSIMLPIGARYALPSTYTHSTDREPLGFRARGSFNGRVGDTMCLFLFGWLCNHLIYAVVYHLPSGIESGYSGDTT</sequence>
<keyword evidence="2" id="KW-1185">Reference proteome</keyword>
<dbReference type="EMBL" id="BGPR01000568">
    <property type="protein sequence ID" value="GBM26743.1"/>
    <property type="molecule type" value="Genomic_DNA"/>
</dbReference>
<evidence type="ECO:0000313" key="1">
    <source>
        <dbReference type="EMBL" id="GBM26743.1"/>
    </source>
</evidence>
<gene>
    <name evidence="1" type="ORF">AVEN_175896_1</name>
</gene>
<proteinExistence type="predicted"/>
<reference evidence="1 2" key="1">
    <citation type="journal article" date="2019" name="Sci. Rep.">
        <title>Orb-weaving spider Araneus ventricosus genome elucidates the spidroin gene catalogue.</title>
        <authorList>
            <person name="Kono N."/>
            <person name="Nakamura H."/>
            <person name="Ohtoshi R."/>
            <person name="Moran D.A.P."/>
            <person name="Shinohara A."/>
            <person name="Yoshida Y."/>
            <person name="Fujiwara M."/>
            <person name="Mori M."/>
            <person name="Tomita M."/>
            <person name="Arakawa K."/>
        </authorList>
    </citation>
    <scope>NUCLEOTIDE SEQUENCE [LARGE SCALE GENOMIC DNA]</scope>
</reference>
<protein>
    <submittedName>
        <fullName evidence="1">Uncharacterized protein</fullName>
    </submittedName>
</protein>
<comment type="caution">
    <text evidence="1">The sequence shown here is derived from an EMBL/GenBank/DDBJ whole genome shotgun (WGS) entry which is preliminary data.</text>
</comment>
<evidence type="ECO:0000313" key="2">
    <source>
        <dbReference type="Proteomes" id="UP000499080"/>
    </source>
</evidence>